<organism evidence="1 2">
    <name type="scientific">Odoribacter splanchnicus</name>
    <dbReference type="NCBI Taxonomy" id="28118"/>
    <lineage>
        <taxon>Bacteria</taxon>
        <taxon>Pseudomonadati</taxon>
        <taxon>Bacteroidota</taxon>
        <taxon>Bacteroidia</taxon>
        <taxon>Bacteroidales</taxon>
        <taxon>Odoribacteraceae</taxon>
        <taxon>Odoribacter</taxon>
    </lineage>
</organism>
<protein>
    <recommendedName>
        <fullName evidence="3">DUF1795 domain-containing protein</fullName>
    </recommendedName>
</protein>
<evidence type="ECO:0008006" key="3">
    <source>
        <dbReference type="Google" id="ProtNLM"/>
    </source>
</evidence>
<dbReference type="RefSeq" id="WP_118107239.1">
    <property type="nucleotide sequence ID" value="NZ_QRYW01000004.1"/>
</dbReference>
<dbReference type="Proteomes" id="UP000283426">
    <property type="component" value="Unassembled WGS sequence"/>
</dbReference>
<comment type="caution">
    <text evidence="1">The sequence shown here is derived from an EMBL/GenBank/DDBJ whole genome shotgun (WGS) entry which is preliminary data.</text>
</comment>
<sequence length="180" mass="21255">MMLLIKISLLFSLLLPDSGKWQRIQTPECISFLFPNTPEKIVNTNNRIRSTIYQTKDLTCVFGIVCSDMSSKKIRITSEYAQILYEELKKGSLSIETAILKEEKTIPYENMIIKEIQYSIYKDKYEMTYIKRFIFRDNYIYQISIGGRTRHMSVIQNEMETFFNSISFHDPTEKINEVQN</sequence>
<reference evidence="1 2" key="1">
    <citation type="submission" date="2018-08" db="EMBL/GenBank/DDBJ databases">
        <title>A genome reference for cultivated species of the human gut microbiota.</title>
        <authorList>
            <person name="Zou Y."/>
            <person name="Xue W."/>
            <person name="Luo G."/>
        </authorList>
    </citation>
    <scope>NUCLEOTIDE SEQUENCE [LARGE SCALE GENOMIC DNA]</scope>
    <source>
        <strain evidence="1 2">AF14-6AC</strain>
    </source>
</reference>
<evidence type="ECO:0000313" key="2">
    <source>
        <dbReference type="Proteomes" id="UP000283426"/>
    </source>
</evidence>
<evidence type="ECO:0000313" key="1">
    <source>
        <dbReference type="EMBL" id="RGV30038.1"/>
    </source>
</evidence>
<name>A0A412WSA4_9BACT</name>
<gene>
    <name evidence="1" type="ORF">DWW24_02675</name>
</gene>
<dbReference type="EMBL" id="QRYW01000004">
    <property type="protein sequence ID" value="RGV30038.1"/>
    <property type="molecule type" value="Genomic_DNA"/>
</dbReference>
<accession>A0A412WSA4</accession>
<dbReference type="AlphaFoldDB" id="A0A412WSA4"/>
<proteinExistence type="predicted"/>